<protein>
    <submittedName>
        <fullName evidence="6">LysR family transcriptional regulator</fullName>
    </submittedName>
</protein>
<dbReference type="PRINTS" id="PR00039">
    <property type="entry name" value="HTHLYSR"/>
</dbReference>
<dbReference type="GO" id="GO:0000976">
    <property type="term" value="F:transcription cis-regulatory region binding"/>
    <property type="evidence" value="ECO:0007669"/>
    <property type="project" value="TreeGrafter"/>
</dbReference>
<dbReference type="AlphaFoldDB" id="A0A317CTT6"/>
<evidence type="ECO:0000313" key="7">
    <source>
        <dbReference type="Proteomes" id="UP000245506"/>
    </source>
</evidence>
<dbReference type="PROSITE" id="PS50931">
    <property type="entry name" value="HTH_LYSR"/>
    <property type="match status" value="1"/>
</dbReference>
<dbReference type="Proteomes" id="UP000245506">
    <property type="component" value="Unassembled WGS sequence"/>
</dbReference>
<dbReference type="PANTHER" id="PTHR30126:SF2">
    <property type="entry name" value="HTH-TYPE TRANSCRIPTIONAL REGULATOR YJIE"/>
    <property type="match status" value="1"/>
</dbReference>
<accession>A0A317CTT6</accession>
<dbReference type="SUPFAM" id="SSF46785">
    <property type="entry name" value="Winged helix' DNA-binding domain"/>
    <property type="match status" value="1"/>
</dbReference>
<evidence type="ECO:0000256" key="3">
    <source>
        <dbReference type="ARBA" id="ARBA00023125"/>
    </source>
</evidence>
<dbReference type="InterPro" id="IPR000847">
    <property type="entry name" value="LysR_HTH_N"/>
</dbReference>
<gene>
    <name evidence="6" type="ORF">DKT75_00120</name>
</gene>
<name>A0A317CTT6_9GAMM</name>
<keyword evidence="7" id="KW-1185">Reference proteome</keyword>
<evidence type="ECO:0000256" key="2">
    <source>
        <dbReference type="ARBA" id="ARBA00023015"/>
    </source>
</evidence>
<dbReference type="EMBL" id="QGKL01000002">
    <property type="protein sequence ID" value="PWQ99722.1"/>
    <property type="molecule type" value="Genomic_DNA"/>
</dbReference>
<dbReference type="OrthoDB" id="9771171at2"/>
<dbReference type="Gene3D" id="1.10.10.10">
    <property type="entry name" value="Winged helix-like DNA-binding domain superfamily/Winged helix DNA-binding domain"/>
    <property type="match status" value="1"/>
</dbReference>
<comment type="similarity">
    <text evidence="1">Belongs to the LysR transcriptional regulatory family.</text>
</comment>
<evidence type="ECO:0000259" key="5">
    <source>
        <dbReference type="PROSITE" id="PS50931"/>
    </source>
</evidence>
<dbReference type="InterPro" id="IPR036390">
    <property type="entry name" value="WH_DNA-bd_sf"/>
</dbReference>
<dbReference type="Pfam" id="PF00126">
    <property type="entry name" value="HTH_1"/>
    <property type="match status" value="1"/>
</dbReference>
<dbReference type="SUPFAM" id="SSF53850">
    <property type="entry name" value="Periplasmic binding protein-like II"/>
    <property type="match status" value="1"/>
</dbReference>
<proteinExistence type="inferred from homology"/>
<comment type="caution">
    <text evidence="6">The sequence shown here is derived from an EMBL/GenBank/DDBJ whole genome shotgun (WGS) entry which is preliminary data.</text>
</comment>
<dbReference type="Pfam" id="PF03466">
    <property type="entry name" value="LysR_substrate"/>
    <property type="match status" value="1"/>
</dbReference>
<evidence type="ECO:0000313" key="6">
    <source>
        <dbReference type="EMBL" id="PWQ99722.1"/>
    </source>
</evidence>
<dbReference type="InterPro" id="IPR005119">
    <property type="entry name" value="LysR_subst-bd"/>
</dbReference>
<dbReference type="PANTHER" id="PTHR30126">
    <property type="entry name" value="HTH-TYPE TRANSCRIPTIONAL REGULATOR"/>
    <property type="match status" value="1"/>
</dbReference>
<dbReference type="FunFam" id="1.10.10.10:FF:000001">
    <property type="entry name" value="LysR family transcriptional regulator"/>
    <property type="match status" value="1"/>
</dbReference>
<keyword evidence="3" id="KW-0238">DNA-binding</keyword>
<evidence type="ECO:0000256" key="4">
    <source>
        <dbReference type="ARBA" id="ARBA00023163"/>
    </source>
</evidence>
<keyword evidence="4" id="KW-0804">Transcription</keyword>
<dbReference type="GO" id="GO:0003700">
    <property type="term" value="F:DNA-binding transcription factor activity"/>
    <property type="evidence" value="ECO:0007669"/>
    <property type="project" value="InterPro"/>
</dbReference>
<feature type="domain" description="HTH lysR-type" evidence="5">
    <location>
        <begin position="1"/>
        <end position="58"/>
    </location>
</feature>
<organism evidence="6 7">
    <name type="scientific">Leucothrix arctica</name>
    <dbReference type="NCBI Taxonomy" id="1481894"/>
    <lineage>
        <taxon>Bacteria</taxon>
        <taxon>Pseudomonadati</taxon>
        <taxon>Pseudomonadota</taxon>
        <taxon>Gammaproteobacteria</taxon>
        <taxon>Thiotrichales</taxon>
        <taxon>Thiotrichaceae</taxon>
        <taxon>Leucothrix</taxon>
    </lineage>
</organism>
<evidence type="ECO:0000256" key="1">
    <source>
        <dbReference type="ARBA" id="ARBA00009437"/>
    </source>
</evidence>
<keyword evidence="2" id="KW-0805">Transcription regulation</keyword>
<dbReference type="RefSeq" id="WP_109821408.1">
    <property type="nucleotide sequence ID" value="NZ_QGKL01000002.1"/>
</dbReference>
<dbReference type="InterPro" id="IPR036388">
    <property type="entry name" value="WH-like_DNA-bd_sf"/>
</dbReference>
<reference evidence="6 7" key="1">
    <citation type="submission" date="2018-05" db="EMBL/GenBank/DDBJ databases">
        <title>Leucothrix arctica sp. nov., isolated from Arctic seawater.</title>
        <authorList>
            <person name="Choi A."/>
            <person name="Baek K."/>
        </authorList>
    </citation>
    <scope>NUCLEOTIDE SEQUENCE [LARGE SCALE GENOMIC DNA]</scope>
    <source>
        <strain evidence="6 7">IMCC9719</strain>
    </source>
</reference>
<sequence>MELRWLEDFIALAEAQHFSRAAEERHITQPTFSRRIKLLEEIMEVTLIDRQTLPLSLTPAGELFLQSAKDIVRIMQDTKSRCHDIRLEEAQRLRFATTQSLYISFYKTWLEPFALDKSIDIELNLQSTAWSGDDFVSALQQGKSDLMLCYWHPELEPLIALDREGFDYLKLNDEFLVPVSATDDNGEAYFCLPGNKQEPLSYIAYHKQSYFSPLINTVLPQLSDVHLLTMNENFHAVNVKAMIQEGFGLGWVPERLVQKDLANKRLKIAGDAHWHIPLEIRLYRNKQCQNPNLETFWQLLKQQTL</sequence>